<dbReference type="HAMAP" id="MF_01080">
    <property type="entry name" value="TruB_bact"/>
    <property type="match status" value="1"/>
</dbReference>
<dbReference type="GO" id="GO:0003723">
    <property type="term" value="F:RNA binding"/>
    <property type="evidence" value="ECO:0007669"/>
    <property type="project" value="InterPro"/>
</dbReference>
<dbReference type="GO" id="GO:1990481">
    <property type="term" value="P:mRNA pseudouridine synthesis"/>
    <property type="evidence" value="ECO:0007669"/>
    <property type="project" value="TreeGrafter"/>
</dbReference>
<keyword evidence="4 5" id="KW-0413">Isomerase</keyword>
<evidence type="ECO:0000256" key="4">
    <source>
        <dbReference type="ARBA" id="ARBA00023235"/>
    </source>
</evidence>
<dbReference type="PANTHER" id="PTHR13767">
    <property type="entry name" value="TRNA-PSEUDOURIDINE SYNTHASE"/>
    <property type="match status" value="1"/>
</dbReference>
<reference evidence="7 8" key="2">
    <citation type="journal article" date="2010" name="Stand. Genomic Sci.">
        <title>Complete genome sequence of Desulfohalobium retbaense type strain (HR(100)).</title>
        <authorList>
            <person name="Spring S."/>
            <person name="Nolan M."/>
            <person name="Lapidus A."/>
            <person name="Glavina Del Rio T."/>
            <person name="Copeland A."/>
            <person name="Tice H."/>
            <person name="Cheng J.F."/>
            <person name="Lucas S."/>
            <person name="Land M."/>
            <person name="Chen F."/>
            <person name="Bruce D."/>
            <person name="Goodwin L."/>
            <person name="Pitluck S."/>
            <person name="Ivanova N."/>
            <person name="Mavromatis K."/>
            <person name="Mikhailova N."/>
            <person name="Pati A."/>
            <person name="Chen A."/>
            <person name="Palaniappan K."/>
            <person name="Hauser L."/>
            <person name="Chang Y.J."/>
            <person name="Jeffries C.D."/>
            <person name="Munk C."/>
            <person name="Kiss H."/>
            <person name="Chain P."/>
            <person name="Han C."/>
            <person name="Brettin T."/>
            <person name="Detter J.C."/>
            <person name="Schuler E."/>
            <person name="Goker M."/>
            <person name="Rohde M."/>
            <person name="Bristow J."/>
            <person name="Eisen J.A."/>
            <person name="Markowitz V."/>
            <person name="Hugenholtz P."/>
            <person name="Kyrpides N.C."/>
            <person name="Klenk H.P."/>
        </authorList>
    </citation>
    <scope>NUCLEOTIDE SEQUENCE [LARGE SCALE GENOMIC DNA]</scope>
    <source>
        <strain evidence="7 8">DSM 5692</strain>
    </source>
</reference>
<comment type="function">
    <text evidence="5">Responsible for synthesis of pseudouridine from uracil-55 in the psi GC loop of transfer RNAs.</text>
</comment>
<dbReference type="SUPFAM" id="SSF55120">
    <property type="entry name" value="Pseudouridine synthase"/>
    <property type="match status" value="1"/>
</dbReference>
<comment type="similarity">
    <text evidence="2 5">Belongs to the pseudouridine synthase TruB family. Type 1 subfamily.</text>
</comment>
<dbReference type="InterPro" id="IPR014780">
    <property type="entry name" value="tRNA_psdUridine_synth_TruB"/>
</dbReference>
<sequence>MAKKKPAFPQQHGLLILNKPQGPTSYGCLDQIKRHLGQRKIGHAGTLDPMASGVLVVLLGQATKLASYISGGDKIYRGHLRIGLATDTYDIEGAVEHQFPWEHITPEDVGKTVAEWRDLLEQEVPAYSAAKHKGKPLYELKRTGQEVPVKTKPVEIFDAQVLDIALPDVQFRVSCSQGTYVRSLAHSLGKRLGCGATLTALVREFSHPFALEQAYSLEEVLGEPDSLAEKILPLDKCLPHWPSLPLDGSQAREVQNGTRLLVRDVTADFAVHPGDRAQFVDATGRLLALVEAKWEGPVLVWTILRGFQPPKKHDVAPERTNHE</sequence>
<dbReference type="HOGENOM" id="CLU_032087_0_1_7"/>
<reference evidence="8" key="1">
    <citation type="submission" date="2009-09" db="EMBL/GenBank/DDBJ databases">
        <title>The complete chromosome of Desulfohalobium retbaense DSM 5692.</title>
        <authorList>
            <consortium name="US DOE Joint Genome Institute (JGI-PGF)"/>
            <person name="Lucas S."/>
            <person name="Copeland A."/>
            <person name="Lapidus A."/>
            <person name="Glavina del Rio T."/>
            <person name="Dalin E."/>
            <person name="Tice H."/>
            <person name="Bruce D."/>
            <person name="Goodwin L."/>
            <person name="Pitluck S."/>
            <person name="Kyrpides N."/>
            <person name="Mavromatis K."/>
            <person name="Ivanova N."/>
            <person name="Mikhailova N."/>
            <person name="Munk A.C."/>
            <person name="Brettin T."/>
            <person name="Detter J.C."/>
            <person name="Han C."/>
            <person name="Tapia R."/>
            <person name="Larimer F."/>
            <person name="Land M."/>
            <person name="Hauser L."/>
            <person name="Markowitz V."/>
            <person name="Cheng J.-F."/>
            <person name="Hugenholtz P."/>
            <person name="Woyke T."/>
            <person name="Wu D."/>
            <person name="Spring S."/>
            <person name="Klenk H.-P."/>
            <person name="Eisen J.A."/>
        </authorList>
    </citation>
    <scope>NUCLEOTIDE SEQUENCE [LARGE SCALE GENOMIC DNA]</scope>
    <source>
        <strain evidence="8">DSM 5692</strain>
    </source>
</reference>
<feature type="domain" description="Pseudouridine synthase II N-terminal" evidence="6">
    <location>
        <begin position="33"/>
        <end position="181"/>
    </location>
</feature>
<organism evidence="7 8">
    <name type="scientific">Desulfohalobium retbaense (strain ATCC 49708 / DSM 5692 / JCM 16813 / HR100)</name>
    <dbReference type="NCBI Taxonomy" id="485915"/>
    <lineage>
        <taxon>Bacteria</taxon>
        <taxon>Pseudomonadati</taxon>
        <taxon>Thermodesulfobacteriota</taxon>
        <taxon>Desulfovibrionia</taxon>
        <taxon>Desulfovibrionales</taxon>
        <taxon>Desulfohalobiaceae</taxon>
        <taxon>Desulfohalobium</taxon>
    </lineage>
</organism>
<dbReference type="AlphaFoldDB" id="C8X0G3"/>
<comment type="catalytic activity">
    <reaction evidence="1 5">
        <text>uridine(55) in tRNA = pseudouridine(55) in tRNA</text>
        <dbReference type="Rhea" id="RHEA:42532"/>
        <dbReference type="Rhea" id="RHEA-COMP:10101"/>
        <dbReference type="Rhea" id="RHEA-COMP:10102"/>
        <dbReference type="ChEBI" id="CHEBI:65314"/>
        <dbReference type="ChEBI" id="CHEBI:65315"/>
        <dbReference type="EC" id="5.4.99.25"/>
    </reaction>
</comment>
<dbReference type="eggNOG" id="COG0130">
    <property type="taxonomic scope" value="Bacteria"/>
</dbReference>
<dbReference type="EC" id="5.4.99.25" evidence="5"/>
<dbReference type="Proteomes" id="UP000001052">
    <property type="component" value="Chromosome"/>
</dbReference>
<dbReference type="GO" id="GO:0160148">
    <property type="term" value="F:tRNA pseudouridine(55) synthase activity"/>
    <property type="evidence" value="ECO:0007669"/>
    <property type="project" value="UniProtKB-EC"/>
</dbReference>
<evidence type="ECO:0000256" key="2">
    <source>
        <dbReference type="ARBA" id="ARBA00005642"/>
    </source>
</evidence>
<protein>
    <recommendedName>
        <fullName evidence="5">tRNA pseudouridine synthase B</fullName>
        <ecNumber evidence="5">5.4.99.25</ecNumber>
    </recommendedName>
    <alternativeName>
        <fullName evidence="5">tRNA pseudouridine(55) synthase</fullName>
        <shortName evidence="5">Psi55 synthase</shortName>
    </alternativeName>
    <alternativeName>
        <fullName evidence="5">tRNA pseudouridylate synthase</fullName>
    </alternativeName>
    <alternativeName>
        <fullName evidence="5">tRNA-uridine isomerase</fullName>
    </alternativeName>
</protein>
<dbReference type="PANTHER" id="PTHR13767:SF2">
    <property type="entry name" value="PSEUDOURIDYLATE SYNTHASE TRUB1"/>
    <property type="match status" value="1"/>
</dbReference>
<evidence type="ECO:0000256" key="1">
    <source>
        <dbReference type="ARBA" id="ARBA00000385"/>
    </source>
</evidence>
<gene>
    <name evidence="5" type="primary">truB</name>
    <name evidence="7" type="ordered locus">Dret_0491</name>
</gene>
<dbReference type="CDD" id="cd02573">
    <property type="entry name" value="PseudoU_synth_EcTruB"/>
    <property type="match status" value="1"/>
</dbReference>
<dbReference type="KEGG" id="drt:Dret_0491"/>
<evidence type="ECO:0000256" key="5">
    <source>
        <dbReference type="HAMAP-Rule" id="MF_01080"/>
    </source>
</evidence>
<keyword evidence="3 5" id="KW-0819">tRNA processing</keyword>
<name>C8X0G3_DESRD</name>
<accession>C8X0G3</accession>
<evidence type="ECO:0000313" key="7">
    <source>
        <dbReference type="EMBL" id="ACV67788.1"/>
    </source>
</evidence>
<keyword evidence="8" id="KW-1185">Reference proteome</keyword>
<proteinExistence type="inferred from homology"/>
<dbReference type="Pfam" id="PF01509">
    <property type="entry name" value="TruB_N"/>
    <property type="match status" value="1"/>
</dbReference>
<dbReference type="RefSeq" id="WP_015750946.1">
    <property type="nucleotide sequence ID" value="NC_013223.1"/>
</dbReference>
<feature type="active site" description="Nucleophile" evidence="5">
    <location>
        <position position="48"/>
    </location>
</feature>
<dbReference type="OrthoDB" id="9802309at2"/>
<dbReference type="EMBL" id="CP001734">
    <property type="protein sequence ID" value="ACV67788.1"/>
    <property type="molecule type" value="Genomic_DNA"/>
</dbReference>
<dbReference type="STRING" id="485915.Dret_0491"/>
<evidence type="ECO:0000259" key="6">
    <source>
        <dbReference type="Pfam" id="PF01509"/>
    </source>
</evidence>
<dbReference type="InterPro" id="IPR020103">
    <property type="entry name" value="PsdUridine_synth_cat_dom_sf"/>
</dbReference>
<dbReference type="NCBIfam" id="TIGR00431">
    <property type="entry name" value="TruB"/>
    <property type="match status" value="1"/>
</dbReference>
<evidence type="ECO:0000256" key="3">
    <source>
        <dbReference type="ARBA" id="ARBA00022694"/>
    </source>
</evidence>
<evidence type="ECO:0000313" key="8">
    <source>
        <dbReference type="Proteomes" id="UP000001052"/>
    </source>
</evidence>
<dbReference type="InterPro" id="IPR002501">
    <property type="entry name" value="PsdUridine_synth_N"/>
</dbReference>
<dbReference type="GO" id="GO:0031119">
    <property type="term" value="P:tRNA pseudouridine synthesis"/>
    <property type="evidence" value="ECO:0007669"/>
    <property type="project" value="UniProtKB-UniRule"/>
</dbReference>
<dbReference type="Gene3D" id="3.30.2350.10">
    <property type="entry name" value="Pseudouridine synthase"/>
    <property type="match status" value="1"/>
</dbReference>